<dbReference type="Proteomes" id="UP000187203">
    <property type="component" value="Unassembled WGS sequence"/>
</dbReference>
<evidence type="ECO:0000313" key="1">
    <source>
        <dbReference type="EMBL" id="OMO50543.1"/>
    </source>
</evidence>
<keyword evidence="2" id="KW-1185">Reference proteome</keyword>
<evidence type="ECO:0000313" key="2">
    <source>
        <dbReference type="Proteomes" id="UP000187203"/>
    </source>
</evidence>
<protein>
    <submittedName>
        <fullName evidence="1">Uncharacterized protein</fullName>
    </submittedName>
</protein>
<comment type="caution">
    <text evidence="1">The sequence shown here is derived from an EMBL/GenBank/DDBJ whole genome shotgun (WGS) entry which is preliminary data.</text>
</comment>
<proteinExistence type="predicted"/>
<accession>A0A1R3FXJ0</accession>
<gene>
    <name evidence="1" type="ORF">COLO4_38021</name>
</gene>
<dbReference type="AlphaFoldDB" id="A0A1R3FXJ0"/>
<organism evidence="1 2">
    <name type="scientific">Corchorus olitorius</name>
    <dbReference type="NCBI Taxonomy" id="93759"/>
    <lineage>
        <taxon>Eukaryota</taxon>
        <taxon>Viridiplantae</taxon>
        <taxon>Streptophyta</taxon>
        <taxon>Embryophyta</taxon>
        <taxon>Tracheophyta</taxon>
        <taxon>Spermatophyta</taxon>
        <taxon>Magnoliopsida</taxon>
        <taxon>eudicotyledons</taxon>
        <taxon>Gunneridae</taxon>
        <taxon>Pentapetalae</taxon>
        <taxon>rosids</taxon>
        <taxon>malvids</taxon>
        <taxon>Malvales</taxon>
        <taxon>Malvaceae</taxon>
        <taxon>Grewioideae</taxon>
        <taxon>Apeibeae</taxon>
        <taxon>Corchorus</taxon>
    </lineage>
</organism>
<dbReference type="EMBL" id="AWUE01024505">
    <property type="protein sequence ID" value="OMO50543.1"/>
    <property type="molecule type" value="Genomic_DNA"/>
</dbReference>
<name>A0A1R3FXJ0_9ROSI</name>
<reference evidence="2" key="1">
    <citation type="submission" date="2013-09" db="EMBL/GenBank/DDBJ databases">
        <title>Corchorus olitorius genome sequencing.</title>
        <authorList>
            <person name="Alam M."/>
            <person name="Haque M.S."/>
            <person name="Islam M.S."/>
            <person name="Emdad E.M."/>
            <person name="Islam M.M."/>
            <person name="Ahmed B."/>
            <person name="Halim A."/>
            <person name="Hossen Q.M.M."/>
            <person name="Hossain M.Z."/>
            <person name="Ahmed R."/>
            <person name="Khan M.M."/>
            <person name="Islam R."/>
            <person name="Rashid M.M."/>
            <person name="Khan S.A."/>
            <person name="Rahman M.S."/>
            <person name="Alam M."/>
            <person name="Yahiya A.S."/>
            <person name="Khan M.S."/>
            <person name="Azam M.S."/>
            <person name="Haque T."/>
            <person name="Lashkar M.Z.H."/>
            <person name="Akhand A.I."/>
            <person name="Morshed G."/>
            <person name="Roy S."/>
            <person name="Uddin K.S."/>
            <person name="Rabeya T."/>
            <person name="Hossain A.S."/>
            <person name="Chowdhury A."/>
            <person name="Snigdha A.R."/>
            <person name="Mortoza M.S."/>
            <person name="Matin S.A."/>
            <person name="Hoque S.M.E."/>
            <person name="Islam M.K."/>
            <person name="Roy D.K."/>
            <person name="Haider R."/>
            <person name="Moosa M.M."/>
            <person name="Elias S.M."/>
            <person name="Hasan A.M."/>
            <person name="Jahan S."/>
            <person name="Shafiuddin M."/>
            <person name="Mahmood N."/>
            <person name="Shommy N.S."/>
        </authorList>
    </citation>
    <scope>NUCLEOTIDE SEQUENCE [LARGE SCALE GENOMIC DNA]</scope>
    <source>
        <strain evidence="2">cv. O-4</strain>
    </source>
</reference>
<sequence>MSMSSSTSSTVIMLTLSNLSTKLVDSVVLAKVICYSCFVTRSKAPMELLRATAKAEAVVAREARVEENDVLGWRIVASRWSYAGIWVGLGLF</sequence>